<dbReference type="EMBL" id="BMRE01000002">
    <property type="protein sequence ID" value="GGU21596.1"/>
    <property type="molecule type" value="Genomic_DNA"/>
</dbReference>
<feature type="domain" description="Type II methyltransferase M.TaqI-like" evidence="7">
    <location>
        <begin position="159"/>
        <end position="255"/>
    </location>
</feature>
<gene>
    <name evidence="8" type="ORF">GCM10010178_12300</name>
</gene>
<evidence type="ECO:0000313" key="8">
    <source>
        <dbReference type="EMBL" id="GGU21596.1"/>
    </source>
</evidence>
<comment type="similarity">
    <text evidence="1">Belongs to the N(4)/N(6)-methyltransferase family.</text>
</comment>
<dbReference type="InterPro" id="IPR050953">
    <property type="entry name" value="N4_N6_ade-DNA_methylase"/>
</dbReference>
<keyword evidence="4" id="KW-0808">Transferase</keyword>
<dbReference type="EC" id="2.1.1.72" evidence="2"/>
<dbReference type="PROSITE" id="PS00092">
    <property type="entry name" value="N6_MTASE"/>
    <property type="match status" value="1"/>
</dbReference>
<sequence length="582" mass="64877">MTVQSYVAHSVSLPAAKKPVITAIRSAAQIEYGEVFTRRWVAEVMLDLAGYTVDRDLTELRLMEPACGQGAFLVPAVERLMASAVARGHVIDDRAILLVQACDVQLSNVERCREAVIAVLLRFGVSYSTANVLAQSWVCHGDYLLSAQANSDLIAEGVRPDFDVIVGNPPYIRFDDIDEGLCRAYRSRWPTMSGRVDVYVGFYECALRSLKPGGRLAFICPDRWMRNQYGTALREFVAQSYSVDAVLSVRNVDVFETPVAAYPAITVLSRGAQRSAVVAETNRRFAEPSAHELTAWTLQSNDRTTVGCGYRAFRLPQWFPGDEMWPIGSPARVSLVKYLNDNFAPLHNLETGTRVGIGITTGADNVYILNEDDPALDGIESDRLLRLAMARDTRSGDFVWGRRYLVNPWSRSGVLVDLASYPGLANYLAGHRSRLAKRYTAKVNPQNWHRTVDKVNHDLLSSAKLLVQDMQISLNPVLENEGCYPHHNLYYIVSSHWDMQVLGGILLSRVAQAFVEAYSIRMRGNTLRFQSQYLKKIRVPDYAQLGQQSKEALREAFLARDVEAATAVALRAYGLDADALVD</sequence>
<dbReference type="InterPro" id="IPR002052">
    <property type="entry name" value="DNA_methylase_N6_adenine_CS"/>
</dbReference>
<dbReference type="PANTHER" id="PTHR33841">
    <property type="entry name" value="DNA METHYLTRANSFERASE YEEA-RELATED"/>
    <property type="match status" value="1"/>
</dbReference>
<dbReference type="InterPro" id="IPR029063">
    <property type="entry name" value="SAM-dependent_MTases_sf"/>
</dbReference>
<dbReference type="GO" id="GO:0008168">
    <property type="term" value="F:methyltransferase activity"/>
    <property type="evidence" value="ECO:0007669"/>
    <property type="project" value="UniProtKB-KW"/>
</dbReference>
<organism evidence="8 9">
    <name type="scientific">Lentzea flava</name>
    <dbReference type="NCBI Taxonomy" id="103732"/>
    <lineage>
        <taxon>Bacteria</taxon>
        <taxon>Bacillati</taxon>
        <taxon>Actinomycetota</taxon>
        <taxon>Actinomycetes</taxon>
        <taxon>Pseudonocardiales</taxon>
        <taxon>Pseudonocardiaceae</taxon>
        <taxon>Lentzea</taxon>
    </lineage>
</organism>
<keyword evidence="9" id="KW-1185">Reference proteome</keyword>
<evidence type="ECO:0000256" key="1">
    <source>
        <dbReference type="ARBA" id="ARBA00006594"/>
    </source>
</evidence>
<protein>
    <recommendedName>
        <fullName evidence="2">site-specific DNA-methyltransferase (adenine-specific)</fullName>
        <ecNumber evidence="2">2.1.1.72</ecNumber>
    </recommendedName>
</protein>
<evidence type="ECO:0000256" key="2">
    <source>
        <dbReference type="ARBA" id="ARBA00011900"/>
    </source>
</evidence>
<keyword evidence="5" id="KW-0949">S-adenosyl-L-methionine</keyword>
<name>A0ABQ2UF46_9PSEU</name>
<dbReference type="Pfam" id="PF07669">
    <property type="entry name" value="Eco57I"/>
    <property type="match status" value="1"/>
</dbReference>
<accession>A0ABQ2UF46</accession>
<reference evidence="9" key="1">
    <citation type="journal article" date="2019" name="Int. J. Syst. Evol. Microbiol.">
        <title>The Global Catalogue of Microorganisms (GCM) 10K type strain sequencing project: providing services to taxonomists for standard genome sequencing and annotation.</title>
        <authorList>
            <consortium name="The Broad Institute Genomics Platform"/>
            <consortium name="The Broad Institute Genome Sequencing Center for Infectious Disease"/>
            <person name="Wu L."/>
            <person name="Ma J."/>
        </authorList>
    </citation>
    <scope>NUCLEOTIDE SEQUENCE [LARGE SCALE GENOMIC DNA]</scope>
    <source>
        <strain evidence="9">JCM 3296</strain>
    </source>
</reference>
<dbReference type="Gene3D" id="3.40.50.150">
    <property type="entry name" value="Vaccinia Virus protein VP39"/>
    <property type="match status" value="1"/>
</dbReference>
<dbReference type="GO" id="GO:0032259">
    <property type="term" value="P:methylation"/>
    <property type="evidence" value="ECO:0007669"/>
    <property type="project" value="UniProtKB-KW"/>
</dbReference>
<evidence type="ECO:0000313" key="9">
    <source>
        <dbReference type="Proteomes" id="UP000649573"/>
    </source>
</evidence>
<dbReference type="InterPro" id="IPR011639">
    <property type="entry name" value="MethylTrfase_TaqI-like_dom"/>
</dbReference>
<dbReference type="SUPFAM" id="SSF53335">
    <property type="entry name" value="S-adenosyl-L-methionine-dependent methyltransferases"/>
    <property type="match status" value="1"/>
</dbReference>
<evidence type="ECO:0000256" key="4">
    <source>
        <dbReference type="ARBA" id="ARBA00022679"/>
    </source>
</evidence>
<evidence type="ECO:0000256" key="6">
    <source>
        <dbReference type="ARBA" id="ARBA00047942"/>
    </source>
</evidence>
<evidence type="ECO:0000256" key="3">
    <source>
        <dbReference type="ARBA" id="ARBA00022603"/>
    </source>
</evidence>
<evidence type="ECO:0000259" key="7">
    <source>
        <dbReference type="Pfam" id="PF07669"/>
    </source>
</evidence>
<dbReference type="PANTHER" id="PTHR33841:SF5">
    <property type="entry name" value="DNA METHYLASE (MODIFICATION METHYLASE) (METHYLTRANSFERASE)-RELATED"/>
    <property type="match status" value="1"/>
</dbReference>
<keyword evidence="3 8" id="KW-0489">Methyltransferase</keyword>
<evidence type="ECO:0000256" key="5">
    <source>
        <dbReference type="ARBA" id="ARBA00022691"/>
    </source>
</evidence>
<dbReference type="Proteomes" id="UP000649573">
    <property type="component" value="Unassembled WGS sequence"/>
</dbReference>
<dbReference type="PRINTS" id="PR00507">
    <property type="entry name" value="N12N6MTFRASE"/>
</dbReference>
<comment type="caution">
    <text evidence="8">The sequence shown here is derived from an EMBL/GenBank/DDBJ whole genome shotgun (WGS) entry which is preliminary data.</text>
</comment>
<comment type="catalytic activity">
    <reaction evidence="6">
        <text>a 2'-deoxyadenosine in DNA + S-adenosyl-L-methionine = an N(6)-methyl-2'-deoxyadenosine in DNA + S-adenosyl-L-homocysteine + H(+)</text>
        <dbReference type="Rhea" id="RHEA:15197"/>
        <dbReference type="Rhea" id="RHEA-COMP:12418"/>
        <dbReference type="Rhea" id="RHEA-COMP:12419"/>
        <dbReference type="ChEBI" id="CHEBI:15378"/>
        <dbReference type="ChEBI" id="CHEBI:57856"/>
        <dbReference type="ChEBI" id="CHEBI:59789"/>
        <dbReference type="ChEBI" id="CHEBI:90615"/>
        <dbReference type="ChEBI" id="CHEBI:90616"/>
        <dbReference type="EC" id="2.1.1.72"/>
    </reaction>
</comment>
<proteinExistence type="inferred from homology"/>